<proteinExistence type="predicted"/>
<evidence type="ECO:0000313" key="3">
    <source>
        <dbReference type="EMBL" id="KAE9139985.1"/>
    </source>
</evidence>
<dbReference type="EMBL" id="QXGB01000007">
    <property type="protein sequence ID" value="KAE9238067.1"/>
    <property type="molecule type" value="Genomic_DNA"/>
</dbReference>
<protein>
    <submittedName>
        <fullName evidence="4">Uncharacterized protein</fullName>
    </submittedName>
</protein>
<evidence type="ECO:0000313" key="5">
    <source>
        <dbReference type="Proteomes" id="UP000433483"/>
    </source>
</evidence>
<keyword evidence="5" id="KW-1185">Reference proteome</keyword>
<accession>A0A6A3ZN95</accession>
<evidence type="ECO:0000313" key="7">
    <source>
        <dbReference type="Proteomes" id="UP000488956"/>
    </source>
</evidence>
<evidence type="ECO:0000313" key="2">
    <source>
        <dbReference type="EMBL" id="KAE8990132.1"/>
    </source>
</evidence>
<reference evidence="4 5" key="1">
    <citation type="submission" date="2018-08" db="EMBL/GenBank/DDBJ databases">
        <title>Genomic investigation of the strawberry pathogen Phytophthora fragariae indicates pathogenicity is determined by transcriptional variation in three key races.</title>
        <authorList>
            <person name="Adams T.M."/>
            <person name="Armitage A.D."/>
            <person name="Sobczyk M.K."/>
            <person name="Bates H.J."/>
            <person name="Dunwell J.M."/>
            <person name="Nellist C.F."/>
            <person name="Harrison R.J."/>
        </authorList>
    </citation>
    <scope>NUCLEOTIDE SEQUENCE [LARGE SCALE GENOMIC DNA]</scope>
    <source>
        <strain evidence="4 5">NOV-27</strain>
        <strain evidence="3 7">ONT-3</strain>
        <strain evidence="2 6">SCRP245</strain>
    </source>
</reference>
<evidence type="ECO:0000256" key="1">
    <source>
        <dbReference type="SAM" id="MobiDB-lite"/>
    </source>
</evidence>
<organism evidence="4 5">
    <name type="scientific">Phytophthora fragariae</name>
    <dbReference type="NCBI Taxonomy" id="53985"/>
    <lineage>
        <taxon>Eukaryota</taxon>
        <taxon>Sar</taxon>
        <taxon>Stramenopiles</taxon>
        <taxon>Oomycota</taxon>
        <taxon>Peronosporomycetes</taxon>
        <taxon>Peronosporales</taxon>
        <taxon>Peronosporaceae</taxon>
        <taxon>Phytophthora</taxon>
    </lineage>
</organism>
<comment type="caution">
    <text evidence="4">The sequence shown here is derived from an EMBL/GenBank/DDBJ whole genome shotgun (WGS) entry which is preliminary data.</text>
</comment>
<dbReference type="EMBL" id="QXFW01001481">
    <property type="protein sequence ID" value="KAE8990132.1"/>
    <property type="molecule type" value="Genomic_DNA"/>
</dbReference>
<feature type="region of interest" description="Disordered" evidence="1">
    <location>
        <begin position="45"/>
        <end position="90"/>
    </location>
</feature>
<dbReference type="AlphaFoldDB" id="A0A6A3ZN95"/>
<evidence type="ECO:0000313" key="4">
    <source>
        <dbReference type="EMBL" id="KAE9238067.1"/>
    </source>
</evidence>
<dbReference type="Proteomes" id="UP000433483">
    <property type="component" value="Unassembled WGS sequence"/>
</dbReference>
<feature type="compositionally biased region" description="Basic and acidic residues" evidence="1">
    <location>
        <begin position="45"/>
        <end position="57"/>
    </location>
</feature>
<sequence>MTPEPASRTPSPRTSPMLDEDMVSMLMACLEGAMVVISMQKRQLREQQRAAERREAAVQDGPTKENVPADQYCGADASEDGGGNYSSEAK</sequence>
<name>A0A6A3ZN95_9STRA</name>
<dbReference type="Proteomes" id="UP000460718">
    <property type="component" value="Unassembled WGS sequence"/>
</dbReference>
<gene>
    <name evidence="4" type="ORF">PF005_g405</name>
    <name evidence="3" type="ORF">PF010_g344</name>
    <name evidence="2" type="ORF">PF011_g18478</name>
</gene>
<dbReference type="EMBL" id="QXFX01000007">
    <property type="protein sequence ID" value="KAE9139985.1"/>
    <property type="molecule type" value="Genomic_DNA"/>
</dbReference>
<dbReference type="Proteomes" id="UP000488956">
    <property type="component" value="Unassembled WGS sequence"/>
</dbReference>
<evidence type="ECO:0000313" key="6">
    <source>
        <dbReference type="Proteomes" id="UP000460718"/>
    </source>
</evidence>